<proteinExistence type="predicted"/>
<evidence type="ECO:0000256" key="1">
    <source>
        <dbReference type="SAM" id="MobiDB-lite"/>
    </source>
</evidence>
<evidence type="ECO:0000313" key="4">
    <source>
        <dbReference type="Proteomes" id="UP000515123"/>
    </source>
</evidence>
<dbReference type="PANTHER" id="PTHR45290">
    <property type="entry name" value="OS03G0300300 PROTEIN"/>
    <property type="match status" value="1"/>
</dbReference>
<reference evidence="5" key="2">
    <citation type="submission" date="2025-08" db="UniProtKB">
        <authorList>
            <consortium name="RefSeq"/>
        </authorList>
    </citation>
    <scope>IDENTIFICATION</scope>
    <source>
        <tissue evidence="5">Leaf</tissue>
    </source>
</reference>
<gene>
    <name evidence="5" type="primary">LOC109722446</name>
</gene>
<dbReference type="RefSeq" id="XP_020106102.1">
    <property type="nucleotide sequence ID" value="XM_020250513.1"/>
</dbReference>
<keyword evidence="4" id="KW-1185">Reference proteome</keyword>
<dbReference type="SMART" id="SM00320">
    <property type="entry name" value="WD40"/>
    <property type="match status" value="4"/>
</dbReference>
<sequence>MGGEKSPSLLSSFTSDGDRFAVLSPDGTIRILDTLSGTVVAEWRDLYVDSTISYSCISCGYIGKKRKRDQKTFLLAIGTETGDVLAVDILTNQKRWVNSECHSGGVAALCFTKKGRILYSAGTDGMVYELNSDTGENIGQFNASKRSITSLTLSRDEKVMAVASNKTRLFSWEDKKELLKIPSDYGTVQYIAVSDDGDVAVSSVTGHKQLQMWSFDHENERSTAEFALSMQSIPIMLECRGSKKTDSLYVLSVSEKGIAYVWHLKSMSRDGVLRTKILVKSKKPILDEGKGGKKDRVPIVSAMLCYAEEDAQASVLVAFGSLDNLQFRFVEVNDSGKDIYLTADNEMSVDKTLRTHTDSNAEEIDGDIKSSNLGETTTPSQRKRAKKRMTPDSDTANEEAVREPVAEFDLDEPTMAEKLASLDLQNGENEKSDVEKASSPTIKPPSADSVHVLLKQALHADDHSLLLDCLYTRDEKVIANSISLLTPADVLKLLKSIMLMIQSRGAVLICVIPWLRSLLGQHASSIASQDSSLQLLNSLYQLIDSRISTFGSALQLSTCLDYLFVGICDDEADDEATTLPIIYEDKDSEEEEGEESEDGDAMETDDNEELGDVIDAPHYSDGSEVMSD</sequence>
<feature type="compositionally biased region" description="Acidic residues" evidence="1">
    <location>
        <begin position="586"/>
        <end position="612"/>
    </location>
</feature>
<dbReference type="Proteomes" id="UP000515123">
    <property type="component" value="Linkage group 16"/>
</dbReference>
<dbReference type="InterPro" id="IPR001680">
    <property type="entry name" value="WD40_rpt"/>
</dbReference>
<feature type="domain" description="Small-subunit processome Utp12" evidence="2">
    <location>
        <begin position="462"/>
        <end position="563"/>
    </location>
</feature>
<organism evidence="4 5">
    <name type="scientific">Ananas comosus</name>
    <name type="common">Pineapple</name>
    <name type="synonym">Ananas ananas</name>
    <dbReference type="NCBI Taxonomy" id="4615"/>
    <lineage>
        <taxon>Eukaryota</taxon>
        <taxon>Viridiplantae</taxon>
        <taxon>Streptophyta</taxon>
        <taxon>Embryophyta</taxon>
        <taxon>Tracheophyta</taxon>
        <taxon>Spermatophyta</taxon>
        <taxon>Magnoliopsida</taxon>
        <taxon>Liliopsida</taxon>
        <taxon>Poales</taxon>
        <taxon>Bromeliaceae</taxon>
        <taxon>Bromelioideae</taxon>
        <taxon>Ananas</taxon>
    </lineage>
</organism>
<evidence type="ECO:0000259" key="3">
    <source>
        <dbReference type="Pfam" id="PF12894"/>
    </source>
</evidence>
<feature type="domain" description="Anaphase-promoting complex subunit 4-like WD40" evidence="3">
    <location>
        <begin position="74"/>
        <end position="153"/>
    </location>
</feature>
<dbReference type="InterPro" id="IPR036322">
    <property type="entry name" value="WD40_repeat_dom_sf"/>
</dbReference>
<dbReference type="GeneID" id="109722446"/>
<dbReference type="InterPro" id="IPR024977">
    <property type="entry name" value="Apc4-like_WD40_dom"/>
</dbReference>
<feature type="compositionally biased region" description="Polar residues" evidence="1">
    <location>
        <begin position="369"/>
        <end position="380"/>
    </location>
</feature>
<evidence type="ECO:0000259" key="2">
    <source>
        <dbReference type="Pfam" id="PF04003"/>
    </source>
</evidence>
<dbReference type="Pfam" id="PF12894">
    <property type="entry name" value="ANAPC4_WD40"/>
    <property type="match status" value="1"/>
</dbReference>
<evidence type="ECO:0000313" key="5">
    <source>
        <dbReference type="RefSeq" id="XP_020106102.1"/>
    </source>
</evidence>
<dbReference type="Gene3D" id="2.130.10.10">
    <property type="entry name" value="YVTN repeat-like/Quinoprotein amine dehydrogenase"/>
    <property type="match status" value="1"/>
</dbReference>
<reference evidence="4" key="1">
    <citation type="journal article" date="2015" name="Nat. Genet.">
        <title>The pineapple genome and the evolution of CAM photosynthesis.</title>
        <authorList>
            <person name="Ming R."/>
            <person name="VanBuren R."/>
            <person name="Wai C.M."/>
            <person name="Tang H."/>
            <person name="Schatz M.C."/>
            <person name="Bowers J.E."/>
            <person name="Lyons E."/>
            <person name="Wang M.L."/>
            <person name="Chen J."/>
            <person name="Biggers E."/>
            <person name="Zhang J."/>
            <person name="Huang L."/>
            <person name="Zhang L."/>
            <person name="Miao W."/>
            <person name="Zhang J."/>
            <person name="Ye Z."/>
            <person name="Miao C."/>
            <person name="Lin Z."/>
            <person name="Wang H."/>
            <person name="Zhou H."/>
            <person name="Yim W.C."/>
            <person name="Priest H.D."/>
            <person name="Zheng C."/>
            <person name="Woodhouse M."/>
            <person name="Edger P.P."/>
            <person name="Guyot R."/>
            <person name="Guo H.B."/>
            <person name="Guo H."/>
            <person name="Zheng G."/>
            <person name="Singh R."/>
            <person name="Sharma A."/>
            <person name="Min X."/>
            <person name="Zheng Y."/>
            <person name="Lee H."/>
            <person name="Gurtowski J."/>
            <person name="Sedlazeck F.J."/>
            <person name="Harkess A."/>
            <person name="McKain M.R."/>
            <person name="Liao Z."/>
            <person name="Fang J."/>
            <person name="Liu J."/>
            <person name="Zhang X."/>
            <person name="Zhang Q."/>
            <person name="Hu W."/>
            <person name="Qin Y."/>
            <person name="Wang K."/>
            <person name="Chen L.Y."/>
            <person name="Shirley N."/>
            <person name="Lin Y.R."/>
            <person name="Liu L.Y."/>
            <person name="Hernandez A.G."/>
            <person name="Wright C.L."/>
            <person name="Bulone V."/>
            <person name="Tuskan G.A."/>
            <person name="Heath K."/>
            <person name="Zee F."/>
            <person name="Moore P.H."/>
            <person name="Sunkar R."/>
            <person name="Leebens-Mack J.H."/>
            <person name="Mockler T."/>
            <person name="Bennetzen J.L."/>
            <person name="Freeling M."/>
            <person name="Sankoff D."/>
            <person name="Paterson A.H."/>
            <person name="Zhu X."/>
            <person name="Yang X."/>
            <person name="Smith J.A."/>
            <person name="Cushman J.C."/>
            <person name="Paull R.E."/>
            <person name="Yu Q."/>
        </authorList>
    </citation>
    <scope>NUCLEOTIDE SEQUENCE [LARGE SCALE GENOMIC DNA]</scope>
    <source>
        <strain evidence="4">cv. F153</strain>
    </source>
</reference>
<feature type="region of interest" description="Disordered" evidence="1">
    <location>
        <begin position="352"/>
        <end position="409"/>
    </location>
</feature>
<dbReference type="SUPFAM" id="SSF50978">
    <property type="entry name" value="WD40 repeat-like"/>
    <property type="match status" value="1"/>
</dbReference>
<feature type="region of interest" description="Disordered" evidence="1">
    <location>
        <begin position="579"/>
        <end position="628"/>
    </location>
</feature>
<dbReference type="OrthoDB" id="30195at2759"/>
<dbReference type="InterPro" id="IPR007148">
    <property type="entry name" value="SSU_processome_Utp12"/>
</dbReference>
<dbReference type="Gramene" id="Aco006123.1.mrna1">
    <property type="protein sequence ID" value="Aco006123.1.mrna1"/>
    <property type="gene ID" value="Aco006123.1.path1"/>
</dbReference>
<accession>A0A6P5GE08</accession>
<dbReference type="Pfam" id="PF04003">
    <property type="entry name" value="Utp12"/>
    <property type="match status" value="1"/>
</dbReference>
<dbReference type="AlphaFoldDB" id="A0A6P5GE08"/>
<name>A0A6P5GE08_ANACO</name>
<dbReference type="PANTHER" id="PTHR45290:SF3">
    <property type="entry name" value="OS01G0649000 PROTEIN"/>
    <property type="match status" value="1"/>
</dbReference>
<dbReference type="InterPro" id="IPR015943">
    <property type="entry name" value="WD40/YVTN_repeat-like_dom_sf"/>
</dbReference>
<protein>
    <submittedName>
        <fullName evidence="5">WD repeat-containing protein 43 isoform X1</fullName>
    </submittedName>
</protein>
<feature type="region of interest" description="Disordered" evidence="1">
    <location>
        <begin position="422"/>
        <end position="443"/>
    </location>
</feature>